<dbReference type="EMBL" id="BDCR01000001">
    <property type="protein sequence ID" value="GAT61961.1"/>
    <property type="molecule type" value="Genomic_DNA"/>
</dbReference>
<dbReference type="SUPFAM" id="SSF88713">
    <property type="entry name" value="Glycoside hydrolase/deacetylase"/>
    <property type="match status" value="1"/>
</dbReference>
<dbReference type="OrthoDB" id="9812065at2"/>
<dbReference type="PROSITE" id="PS51677">
    <property type="entry name" value="NODB"/>
    <property type="match status" value="1"/>
</dbReference>
<accession>A0A170YPS1</accession>
<proteinExistence type="predicted"/>
<dbReference type="Proteomes" id="UP000076586">
    <property type="component" value="Unassembled WGS sequence"/>
</dbReference>
<dbReference type="Pfam" id="PF01522">
    <property type="entry name" value="Polysacc_deac_1"/>
    <property type="match status" value="1"/>
</dbReference>
<comment type="caution">
    <text evidence="4">The sequence shown here is derived from an EMBL/GenBank/DDBJ whole genome shotgun (WGS) entry which is preliminary data.</text>
</comment>
<reference evidence="5" key="2">
    <citation type="journal article" date="2017" name="Genome Announc.">
        <title>Draft genome sequence of Paludibacter jiangxiensis NM7(T), a propionate-producing fermentative bacterium.</title>
        <authorList>
            <person name="Qiu Y.-L."/>
            <person name="Tourlousse D.M."/>
            <person name="Matsuura N."/>
            <person name="Ohashi A."/>
            <person name="Sekiguchi Y."/>
        </authorList>
    </citation>
    <scope>NUCLEOTIDE SEQUENCE [LARGE SCALE GENOMIC DNA]</scope>
    <source>
        <strain evidence="5">NM7</strain>
    </source>
</reference>
<keyword evidence="2" id="KW-0378">Hydrolase</keyword>
<evidence type="ECO:0000313" key="5">
    <source>
        <dbReference type="Proteomes" id="UP000076586"/>
    </source>
</evidence>
<name>A0A170YPS1_9BACT</name>
<keyword evidence="1" id="KW-0479">Metal-binding</keyword>
<gene>
    <name evidence="4" type="ORF">PJIAN_1550</name>
</gene>
<evidence type="ECO:0000256" key="1">
    <source>
        <dbReference type="ARBA" id="ARBA00022723"/>
    </source>
</evidence>
<dbReference type="CDD" id="cd10917">
    <property type="entry name" value="CE4_NodB_like_6s_7s"/>
    <property type="match status" value="1"/>
</dbReference>
<keyword evidence="5" id="KW-1185">Reference proteome</keyword>
<dbReference type="GO" id="GO:0016810">
    <property type="term" value="F:hydrolase activity, acting on carbon-nitrogen (but not peptide) bonds"/>
    <property type="evidence" value="ECO:0007669"/>
    <property type="project" value="InterPro"/>
</dbReference>
<organism evidence="4 5">
    <name type="scientific">Paludibacter jiangxiensis</name>
    <dbReference type="NCBI Taxonomy" id="681398"/>
    <lineage>
        <taxon>Bacteria</taxon>
        <taxon>Pseudomonadati</taxon>
        <taxon>Bacteroidota</taxon>
        <taxon>Bacteroidia</taxon>
        <taxon>Bacteroidales</taxon>
        <taxon>Paludibacteraceae</taxon>
        <taxon>Paludibacter</taxon>
    </lineage>
</organism>
<dbReference type="STRING" id="681398.PJIAN_1550"/>
<sequence length="202" mass="23469">MLIERPLWILRRLFPNALWRMDKTQKTVYLTFDDGPVPETTPQVLEILEKNGIKATFFCVGDNVRKYPEIFKMVTDAGHRIGNHTFNHVRGFALQEEEYLANVEKASALIHSDLLRPPHGQLTRSLYKKLKATHRIVMWDLITRDYNRSLSPEKIVSIVKKYSRNGSIIVFHDSEKSNKNVLAALPESIEFLKQQGYQFKTL</sequence>
<feature type="domain" description="NodB homology" evidence="3">
    <location>
        <begin position="26"/>
        <end position="200"/>
    </location>
</feature>
<dbReference type="InterPro" id="IPR011330">
    <property type="entry name" value="Glyco_hydro/deAcase_b/a-brl"/>
</dbReference>
<dbReference type="RefSeq" id="WP_068701774.1">
    <property type="nucleotide sequence ID" value="NZ_BDCR01000001.1"/>
</dbReference>
<dbReference type="InterPro" id="IPR050248">
    <property type="entry name" value="Polysacc_deacetylase_ArnD"/>
</dbReference>
<dbReference type="PANTHER" id="PTHR10587:SF133">
    <property type="entry name" value="CHITIN DEACETYLASE 1-RELATED"/>
    <property type="match status" value="1"/>
</dbReference>
<dbReference type="AlphaFoldDB" id="A0A170YPS1"/>
<dbReference type="Gene3D" id="3.20.20.370">
    <property type="entry name" value="Glycoside hydrolase/deacetylase"/>
    <property type="match status" value="1"/>
</dbReference>
<evidence type="ECO:0000259" key="3">
    <source>
        <dbReference type="PROSITE" id="PS51677"/>
    </source>
</evidence>
<dbReference type="InterPro" id="IPR002509">
    <property type="entry name" value="NODB_dom"/>
</dbReference>
<dbReference type="GO" id="GO:0016020">
    <property type="term" value="C:membrane"/>
    <property type="evidence" value="ECO:0007669"/>
    <property type="project" value="TreeGrafter"/>
</dbReference>
<evidence type="ECO:0000256" key="2">
    <source>
        <dbReference type="ARBA" id="ARBA00022801"/>
    </source>
</evidence>
<evidence type="ECO:0000313" key="4">
    <source>
        <dbReference type="EMBL" id="GAT61961.1"/>
    </source>
</evidence>
<dbReference type="PANTHER" id="PTHR10587">
    <property type="entry name" value="GLYCOSYL TRANSFERASE-RELATED"/>
    <property type="match status" value="1"/>
</dbReference>
<dbReference type="GO" id="GO:0005975">
    <property type="term" value="P:carbohydrate metabolic process"/>
    <property type="evidence" value="ECO:0007669"/>
    <property type="project" value="InterPro"/>
</dbReference>
<reference evidence="5" key="1">
    <citation type="submission" date="2016-04" db="EMBL/GenBank/DDBJ databases">
        <title>Draft genome sequence of Paludibacter jiangxiensis strain NM7.</title>
        <authorList>
            <person name="Qiu Y."/>
            <person name="Matsuura N."/>
            <person name="Ohashi A."/>
            <person name="Tourlousse M.D."/>
            <person name="Sekiguchi Y."/>
        </authorList>
    </citation>
    <scope>NUCLEOTIDE SEQUENCE [LARGE SCALE GENOMIC DNA]</scope>
    <source>
        <strain evidence="5">NM7</strain>
    </source>
</reference>
<dbReference type="GO" id="GO:0046872">
    <property type="term" value="F:metal ion binding"/>
    <property type="evidence" value="ECO:0007669"/>
    <property type="project" value="UniProtKB-KW"/>
</dbReference>
<protein>
    <submittedName>
        <fullName evidence="4">Peptidoglycan/xylan/chitin deacetylase, PgdA/CDA1 family</fullName>
    </submittedName>
</protein>